<evidence type="ECO:0000313" key="2">
    <source>
        <dbReference type="EMBL" id="MFC6089213.1"/>
    </source>
</evidence>
<keyword evidence="3" id="KW-1185">Reference proteome</keyword>
<reference evidence="3" key="1">
    <citation type="journal article" date="2019" name="Int. J. Syst. Evol. Microbiol.">
        <title>The Global Catalogue of Microorganisms (GCM) 10K type strain sequencing project: providing services to taxonomists for standard genome sequencing and annotation.</title>
        <authorList>
            <consortium name="The Broad Institute Genomics Platform"/>
            <consortium name="The Broad Institute Genome Sequencing Center for Infectious Disease"/>
            <person name="Wu L."/>
            <person name="Ma J."/>
        </authorList>
    </citation>
    <scope>NUCLEOTIDE SEQUENCE [LARGE SCALE GENOMIC DNA]</scope>
    <source>
        <strain evidence="3">CGMCC 4.7246</strain>
    </source>
</reference>
<sequence length="79" mass="7753">MAISDPGVVLIFTAFVPRFVDPARGSIPLQPAVLAGTACGAVGAGTRRAGPTRRAEARPGEATGAVLPGTAGASAVPRT</sequence>
<protein>
    <submittedName>
        <fullName evidence="2">Uncharacterized protein</fullName>
    </submittedName>
</protein>
<accession>A0ABW1P0Z5</accession>
<gene>
    <name evidence="2" type="ORF">ACFP3R_08010</name>
</gene>
<feature type="region of interest" description="Disordered" evidence="1">
    <location>
        <begin position="43"/>
        <end position="79"/>
    </location>
</feature>
<evidence type="ECO:0000256" key="1">
    <source>
        <dbReference type="SAM" id="MobiDB-lite"/>
    </source>
</evidence>
<dbReference type="EMBL" id="JBHSQO010000006">
    <property type="protein sequence ID" value="MFC6089213.1"/>
    <property type="molecule type" value="Genomic_DNA"/>
</dbReference>
<organism evidence="2 3">
    <name type="scientific">Saccharothrix lopnurensis</name>
    <dbReference type="NCBI Taxonomy" id="1670621"/>
    <lineage>
        <taxon>Bacteria</taxon>
        <taxon>Bacillati</taxon>
        <taxon>Actinomycetota</taxon>
        <taxon>Actinomycetes</taxon>
        <taxon>Pseudonocardiales</taxon>
        <taxon>Pseudonocardiaceae</taxon>
        <taxon>Saccharothrix</taxon>
    </lineage>
</organism>
<proteinExistence type="predicted"/>
<dbReference type="RefSeq" id="WP_380634299.1">
    <property type="nucleotide sequence ID" value="NZ_JBHSQO010000006.1"/>
</dbReference>
<dbReference type="Proteomes" id="UP001596220">
    <property type="component" value="Unassembled WGS sequence"/>
</dbReference>
<evidence type="ECO:0000313" key="3">
    <source>
        <dbReference type="Proteomes" id="UP001596220"/>
    </source>
</evidence>
<name>A0ABW1P0Z5_9PSEU</name>
<comment type="caution">
    <text evidence="2">The sequence shown here is derived from an EMBL/GenBank/DDBJ whole genome shotgun (WGS) entry which is preliminary data.</text>
</comment>